<dbReference type="Gene3D" id="1.10.10.10">
    <property type="entry name" value="Winged helix-like DNA-binding domain superfamily/Winged helix DNA-binding domain"/>
    <property type="match status" value="1"/>
</dbReference>
<dbReference type="Proteomes" id="UP001595630">
    <property type="component" value="Unassembled WGS sequence"/>
</dbReference>
<dbReference type="InterPro" id="IPR011006">
    <property type="entry name" value="CheY-like_superfamily"/>
</dbReference>
<proteinExistence type="predicted"/>
<evidence type="ECO:0000313" key="2">
    <source>
        <dbReference type="EMBL" id="MFC3609680.1"/>
    </source>
</evidence>
<sequence>MTLRSGKKRRFTQGSEPTPLKTLRELTVLVIHPDNEDGQNLTAQLQRIGCQVRTQWPIPDRAPAETDLIILAVTPETLSINAPWLFKRAIPILPVIRFENPIIIEALQQLDAFAVIPAPVRSFGVLASIVLTLNQAQKARDREKHVKRLEGRLAVNRTIQNAKNILIETQGLSEREAYNALRDQAMAKREPVEKIAEALINARSFFVK</sequence>
<dbReference type="Pfam" id="PF03861">
    <property type="entry name" value="ANTAR"/>
    <property type="match status" value="1"/>
</dbReference>
<dbReference type="InterPro" id="IPR005561">
    <property type="entry name" value="ANTAR"/>
</dbReference>
<protein>
    <submittedName>
        <fullName evidence="2">ANTAR domain-containing response regulator</fullName>
    </submittedName>
</protein>
<keyword evidence="3" id="KW-1185">Reference proteome</keyword>
<gene>
    <name evidence="2" type="ORF">ACFOMF_18080</name>
</gene>
<dbReference type="SUPFAM" id="SSF52172">
    <property type="entry name" value="CheY-like"/>
    <property type="match status" value="1"/>
</dbReference>
<comment type="caution">
    <text evidence="2">The sequence shown here is derived from an EMBL/GenBank/DDBJ whole genome shotgun (WGS) entry which is preliminary data.</text>
</comment>
<name>A0ABV7T952_9GAMM</name>
<dbReference type="PROSITE" id="PS50921">
    <property type="entry name" value="ANTAR"/>
    <property type="match status" value="1"/>
</dbReference>
<dbReference type="EMBL" id="JBHRXZ010000029">
    <property type="protein sequence ID" value="MFC3609680.1"/>
    <property type="molecule type" value="Genomic_DNA"/>
</dbReference>
<organism evidence="2 3">
    <name type="scientific">Stutzerimonas tarimensis</name>
    <dbReference type="NCBI Taxonomy" id="1507735"/>
    <lineage>
        <taxon>Bacteria</taxon>
        <taxon>Pseudomonadati</taxon>
        <taxon>Pseudomonadota</taxon>
        <taxon>Gammaproteobacteria</taxon>
        <taxon>Pseudomonadales</taxon>
        <taxon>Pseudomonadaceae</taxon>
        <taxon>Stutzerimonas</taxon>
    </lineage>
</organism>
<dbReference type="InterPro" id="IPR036388">
    <property type="entry name" value="WH-like_DNA-bd_sf"/>
</dbReference>
<dbReference type="RefSeq" id="WP_386367511.1">
    <property type="nucleotide sequence ID" value="NZ_JBHRXZ010000029.1"/>
</dbReference>
<dbReference type="InterPro" id="IPR049021">
    <property type="entry name" value="AmiR_N"/>
</dbReference>
<dbReference type="Pfam" id="PF21332">
    <property type="entry name" value="AmiR_N"/>
    <property type="match status" value="1"/>
</dbReference>
<evidence type="ECO:0000313" key="3">
    <source>
        <dbReference type="Proteomes" id="UP001595630"/>
    </source>
</evidence>
<feature type="domain" description="ANTAR" evidence="1">
    <location>
        <begin position="139"/>
        <end position="200"/>
    </location>
</feature>
<dbReference type="SMART" id="SM01012">
    <property type="entry name" value="ANTAR"/>
    <property type="match status" value="1"/>
</dbReference>
<accession>A0ABV7T952</accession>
<dbReference type="Gene3D" id="3.40.50.2300">
    <property type="match status" value="1"/>
</dbReference>
<dbReference type="PIRSF" id="PIRSF036382">
    <property type="entry name" value="RR_antiterm"/>
    <property type="match status" value="1"/>
</dbReference>
<dbReference type="InterPro" id="IPR008327">
    <property type="entry name" value="Sig_transdc_resp-reg_antiterm"/>
</dbReference>
<reference evidence="3" key="1">
    <citation type="journal article" date="2019" name="Int. J. Syst. Evol. Microbiol.">
        <title>The Global Catalogue of Microorganisms (GCM) 10K type strain sequencing project: providing services to taxonomists for standard genome sequencing and annotation.</title>
        <authorList>
            <consortium name="The Broad Institute Genomics Platform"/>
            <consortium name="The Broad Institute Genome Sequencing Center for Infectious Disease"/>
            <person name="Wu L."/>
            <person name="Ma J."/>
        </authorList>
    </citation>
    <scope>NUCLEOTIDE SEQUENCE [LARGE SCALE GENOMIC DNA]</scope>
    <source>
        <strain evidence="3">KCTC 42447</strain>
    </source>
</reference>
<evidence type="ECO:0000259" key="1">
    <source>
        <dbReference type="PROSITE" id="PS50921"/>
    </source>
</evidence>